<gene>
    <name evidence="2" type="ORF">UFOPK2656_00525</name>
    <name evidence="3" type="ORF">UFOPK3099_01248</name>
    <name evidence="4" type="ORF">UFOPK3267_00692</name>
    <name evidence="5" type="ORF">UFOPK3651_00293</name>
    <name evidence="6" type="ORF">UFOPK3931_00577</name>
    <name evidence="1" type="ORF">UFOPK4189_00522</name>
</gene>
<organism evidence="6">
    <name type="scientific">freshwater metagenome</name>
    <dbReference type="NCBI Taxonomy" id="449393"/>
    <lineage>
        <taxon>unclassified sequences</taxon>
        <taxon>metagenomes</taxon>
        <taxon>ecological metagenomes</taxon>
    </lineage>
</organism>
<dbReference type="EMBL" id="CAEZYF010000002">
    <property type="protein sequence ID" value="CAB4708715.1"/>
    <property type="molecule type" value="Genomic_DNA"/>
</dbReference>
<evidence type="ECO:0000313" key="2">
    <source>
        <dbReference type="EMBL" id="CAB4708715.1"/>
    </source>
</evidence>
<dbReference type="EMBL" id="CAFBOL010000009">
    <property type="protein sequence ID" value="CAB4977315.1"/>
    <property type="molecule type" value="Genomic_DNA"/>
</dbReference>
<dbReference type="NCBIfam" id="TIGR03843">
    <property type="entry name" value="SCO1664 family protein"/>
    <property type="match status" value="1"/>
</dbReference>
<evidence type="ECO:0000313" key="1">
    <source>
        <dbReference type="EMBL" id="CAB4362742.1"/>
    </source>
</evidence>
<sequence length="242" mass="26999">MPANELTPAGSPDLLELLASAEIDVEGRMPWSSNATFLVNLLIDGSAAGQGIYKPLRGERPLWDFEPGLHRRELAAYLLSEAMDLHLVPPTIIRDGPVGEGSVQWFVNADHQQHYFTIYENREDLHERLRDFAAFDFIANNTDRKSGHVLIDDADGLWGIDHGLCFAAEFKLRTVVWEFGGQPLPQHLLDAARRIATTVPLEVAAMLNDEEAVAVQERAQWLVNTGALPTDPSGRRYPWPLV</sequence>
<dbReference type="AlphaFoldDB" id="A0A6J7MC13"/>
<dbReference type="EMBL" id="CAFBMT010000001">
    <property type="protein sequence ID" value="CAB4912352.1"/>
    <property type="molecule type" value="Genomic_DNA"/>
</dbReference>
<name>A0A6J7MC13_9ZZZZ</name>
<dbReference type="EMBL" id="CAESGF010000002">
    <property type="protein sequence ID" value="CAB4362742.1"/>
    <property type="molecule type" value="Genomic_DNA"/>
</dbReference>
<dbReference type="EMBL" id="CAFBIY010000026">
    <property type="protein sequence ID" value="CAB4848396.1"/>
    <property type="molecule type" value="Genomic_DNA"/>
</dbReference>
<evidence type="ECO:0000313" key="6">
    <source>
        <dbReference type="EMBL" id="CAB4977315.1"/>
    </source>
</evidence>
<dbReference type="EMBL" id="CAFAAV010000082">
    <property type="protein sequence ID" value="CAB4818536.1"/>
    <property type="molecule type" value="Genomic_DNA"/>
</dbReference>
<protein>
    <submittedName>
        <fullName evidence="6">Unannotated protein</fullName>
    </submittedName>
</protein>
<evidence type="ECO:0000313" key="3">
    <source>
        <dbReference type="EMBL" id="CAB4818536.1"/>
    </source>
</evidence>
<accession>A0A6J7MC13</accession>
<evidence type="ECO:0000313" key="5">
    <source>
        <dbReference type="EMBL" id="CAB4912352.1"/>
    </source>
</evidence>
<proteinExistence type="predicted"/>
<reference evidence="6" key="1">
    <citation type="submission" date="2020-05" db="EMBL/GenBank/DDBJ databases">
        <authorList>
            <person name="Chiriac C."/>
            <person name="Salcher M."/>
            <person name="Ghai R."/>
            <person name="Kavagutti S V."/>
        </authorList>
    </citation>
    <scope>NUCLEOTIDE SEQUENCE</scope>
</reference>
<dbReference type="InterPro" id="IPR022292">
    <property type="entry name" value="CHP03843"/>
</dbReference>
<evidence type="ECO:0000313" key="4">
    <source>
        <dbReference type="EMBL" id="CAB4848396.1"/>
    </source>
</evidence>